<gene>
    <name evidence="1" type="ORF">F8388_002971</name>
</gene>
<name>A0A7J6H6H0_CANSA</name>
<dbReference type="AlphaFoldDB" id="A0A7J6H6H0"/>
<proteinExistence type="predicted"/>
<dbReference type="Proteomes" id="UP000525078">
    <property type="component" value="Unassembled WGS sequence"/>
</dbReference>
<accession>A0A7J6H6H0</accession>
<evidence type="ECO:0000313" key="1">
    <source>
        <dbReference type="EMBL" id="KAF4390029.1"/>
    </source>
</evidence>
<organism evidence="1 2">
    <name type="scientific">Cannabis sativa</name>
    <name type="common">Hemp</name>
    <name type="synonym">Marijuana</name>
    <dbReference type="NCBI Taxonomy" id="3483"/>
    <lineage>
        <taxon>Eukaryota</taxon>
        <taxon>Viridiplantae</taxon>
        <taxon>Streptophyta</taxon>
        <taxon>Embryophyta</taxon>
        <taxon>Tracheophyta</taxon>
        <taxon>Spermatophyta</taxon>
        <taxon>Magnoliopsida</taxon>
        <taxon>eudicotyledons</taxon>
        <taxon>Gunneridae</taxon>
        <taxon>Pentapetalae</taxon>
        <taxon>rosids</taxon>
        <taxon>fabids</taxon>
        <taxon>Rosales</taxon>
        <taxon>Cannabaceae</taxon>
        <taxon>Cannabis</taxon>
    </lineage>
</organism>
<dbReference type="EMBL" id="JAATIP010000030">
    <property type="protein sequence ID" value="KAF4390029.1"/>
    <property type="molecule type" value="Genomic_DNA"/>
</dbReference>
<evidence type="ECO:0000313" key="2">
    <source>
        <dbReference type="Proteomes" id="UP000525078"/>
    </source>
</evidence>
<evidence type="ECO:0008006" key="3">
    <source>
        <dbReference type="Google" id="ProtNLM"/>
    </source>
</evidence>
<protein>
    <recommendedName>
        <fullName evidence="3">Reverse transcriptase zinc-binding domain-containing protein</fullName>
    </recommendedName>
</protein>
<reference evidence="1 2" key="1">
    <citation type="journal article" date="2020" name="bioRxiv">
        <title>Sequence and annotation of 42 cannabis genomes reveals extensive copy number variation in cannabinoid synthesis and pathogen resistance genes.</title>
        <authorList>
            <person name="Mckernan K.J."/>
            <person name="Helbert Y."/>
            <person name="Kane L.T."/>
            <person name="Ebling H."/>
            <person name="Zhang L."/>
            <person name="Liu B."/>
            <person name="Eaton Z."/>
            <person name="Mclaughlin S."/>
            <person name="Kingan S."/>
            <person name="Baybayan P."/>
            <person name="Concepcion G."/>
            <person name="Jordan M."/>
            <person name="Riva A."/>
            <person name="Barbazuk W."/>
            <person name="Harkins T."/>
        </authorList>
    </citation>
    <scope>NUCLEOTIDE SEQUENCE [LARGE SCALE GENOMIC DNA]</scope>
    <source>
        <strain evidence="2">cv. Jamaican Lion 4</strain>
        <tissue evidence="1">Leaf</tissue>
    </source>
</reference>
<sequence>MGPSLSRELIRVAADCIPTHDKPPFIRDKSCLFCETECESIRHVFWECPFAKPLWFSCLFPIRIDCKFLEFTGCLFDGIWRAGNESLFKGKAVDIHNTRSNILRRFQELNQIQLGSLSNVSDKRHGKVTDMRTGRWTWYAKQNHASSVAEGKMQAIRWAFQLGLAAKAESIAIASNAKKQDLLLWRFCIYC</sequence>
<comment type="caution">
    <text evidence="1">The sequence shown here is derived from an EMBL/GenBank/DDBJ whole genome shotgun (WGS) entry which is preliminary data.</text>
</comment>